<evidence type="ECO:0000256" key="7">
    <source>
        <dbReference type="ARBA" id="ARBA00023049"/>
    </source>
</evidence>
<keyword evidence="5" id="KW-0378">Hydrolase</keyword>
<keyword evidence="3" id="KW-0645">Protease</keyword>
<reference evidence="13" key="1">
    <citation type="submission" date="2020-04" db="EMBL/GenBank/DDBJ databases">
        <authorList>
            <person name="Neveu A P."/>
        </authorList>
    </citation>
    <scope>NUCLEOTIDE SEQUENCE</scope>
    <source>
        <tissue evidence="13">Whole embryo</tissue>
    </source>
</reference>
<evidence type="ECO:0000256" key="5">
    <source>
        <dbReference type="ARBA" id="ARBA00022801"/>
    </source>
</evidence>
<evidence type="ECO:0000256" key="1">
    <source>
        <dbReference type="ARBA" id="ARBA00001947"/>
    </source>
</evidence>
<organism evidence="13">
    <name type="scientific">Phallusia mammillata</name>
    <dbReference type="NCBI Taxonomy" id="59560"/>
    <lineage>
        <taxon>Eukaryota</taxon>
        <taxon>Metazoa</taxon>
        <taxon>Chordata</taxon>
        <taxon>Tunicata</taxon>
        <taxon>Ascidiacea</taxon>
        <taxon>Phlebobranchia</taxon>
        <taxon>Ascidiidae</taxon>
        <taxon>Phallusia</taxon>
    </lineage>
</organism>
<dbReference type="GO" id="GO:0046872">
    <property type="term" value="F:metal ion binding"/>
    <property type="evidence" value="ECO:0007669"/>
    <property type="project" value="UniProtKB-KW"/>
</dbReference>
<dbReference type="GO" id="GO:0034982">
    <property type="term" value="P:mitochondrial protein processing"/>
    <property type="evidence" value="ECO:0007669"/>
    <property type="project" value="TreeGrafter"/>
</dbReference>
<dbReference type="AlphaFoldDB" id="A0A6F9DMB4"/>
<dbReference type="InterPro" id="IPR001915">
    <property type="entry name" value="Peptidase_M48"/>
</dbReference>
<keyword evidence="7" id="KW-0482">Metalloprotease</keyword>
<dbReference type="PANTHER" id="PTHR22726">
    <property type="entry name" value="METALLOENDOPEPTIDASE OMA1"/>
    <property type="match status" value="1"/>
</dbReference>
<comment type="similarity">
    <text evidence="8">Belongs to the peptidase M48 family.</text>
</comment>
<dbReference type="EMBL" id="LR788702">
    <property type="protein sequence ID" value="CAB3264564.1"/>
    <property type="molecule type" value="mRNA"/>
</dbReference>
<protein>
    <recommendedName>
        <fullName evidence="9">Metalloendopeptidase OMA1, mitochondrial</fullName>
    </recommendedName>
    <alternativeName>
        <fullName evidence="10">Overlapping with the m-AAA protease 1 homolog</fullName>
    </alternativeName>
</protein>
<evidence type="ECO:0000256" key="6">
    <source>
        <dbReference type="ARBA" id="ARBA00022833"/>
    </source>
</evidence>
<dbReference type="GO" id="GO:0005743">
    <property type="term" value="C:mitochondrial inner membrane"/>
    <property type="evidence" value="ECO:0007669"/>
    <property type="project" value="TreeGrafter"/>
</dbReference>
<dbReference type="GO" id="GO:0004222">
    <property type="term" value="F:metalloendopeptidase activity"/>
    <property type="evidence" value="ECO:0007669"/>
    <property type="project" value="InterPro"/>
</dbReference>
<evidence type="ECO:0000313" key="13">
    <source>
        <dbReference type="EMBL" id="CAB3264564.1"/>
    </source>
</evidence>
<accession>A0A6F9DMB4</accession>
<evidence type="ECO:0000256" key="11">
    <source>
        <dbReference type="SAM" id="Coils"/>
    </source>
</evidence>
<dbReference type="InterPro" id="IPR051156">
    <property type="entry name" value="Mito/Outer_Membr_Metalloprot"/>
</dbReference>
<evidence type="ECO:0000256" key="2">
    <source>
        <dbReference type="ARBA" id="ARBA00011182"/>
    </source>
</evidence>
<sequence>MSRLCFALFSKAKNSSNLLYDGNQFGNRFTNTSRLFLRPNYVRNHRPNVVLFRTSPRSSINPIFALLLKTKGIKVLKGVSIVFGRSFRKWHDKLPKEMQEQLTRHRISLSFLSFTLVYIGYYSYMHFDTCPLTGRKRWISFTKDQILALSEMNYQQLVNEYESKIVNRDSELFQKCQTIVNTLVSRNSDMDLVKNIKWNLNVVNDDSVNNAFVLPSGEIFVFTGILKLLDSWEELAVIIGHEMSHALLGHVQEQQSFLAFGEILMVPVLSFIWFLFEDFAAFIVYSIQQLIYPLIFEVGFNLPFSRKLEVEADEVGLTLAAKACYDPRWSVLLWDKMALKEACDQFAGETVGEMEYISTHPSHERRAFLLEEKLPDATITRIKCKCPELSKTENPLEKAHSLRKLTVNIRERVRIRTEIVSLEKKLAEHSTTEEEQTLKHLKLKHQKLEKEFEGMTLKNVEQKVTDKLNILDSWMRNFKGFFKTSSFKSFPSLGNETELTSVLGQCKSPATNISLIK</sequence>
<dbReference type="Pfam" id="PF01435">
    <property type="entry name" value="Peptidase_M48"/>
    <property type="match status" value="1"/>
</dbReference>
<evidence type="ECO:0000256" key="4">
    <source>
        <dbReference type="ARBA" id="ARBA00022723"/>
    </source>
</evidence>
<feature type="domain" description="Peptidase M48" evidence="12">
    <location>
        <begin position="174"/>
        <end position="368"/>
    </location>
</feature>
<evidence type="ECO:0000256" key="9">
    <source>
        <dbReference type="ARBA" id="ARBA00040360"/>
    </source>
</evidence>
<keyword evidence="11" id="KW-0175">Coiled coil</keyword>
<feature type="coiled-coil region" evidence="11">
    <location>
        <begin position="431"/>
        <end position="458"/>
    </location>
</feature>
<keyword evidence="6" id="KW-0862">Zinc</keyword>
<gene>
    <name evidence="13" type="primary">Oma1</name>
</gene>
<name>A0A6F9DMB4_9ASCI</name>
<comment type="cofactor">
    <cofactor evidence="1">
        <name>Zn(2+)</name>
        <dbReference type="ChEBI" id="CHEBI:29105"/>
    </cofactor>
</comment>
<dbReference type="GO" id="GO:0006515">
    <property type="term" value="P:protein quality control for misfolded or incompletely synthesized proteins"/>
    <property type="evidence" value="ECO:0007669"/>
    <property type="project" value="TreeGrafter"/>
</dbReference>
<dbReference type="PANTHER" id="PTHR22726:SF1">
    <property type="entry name" value="METALLOENDOPEPTIDASE OMA1, MITOCHONDRIAL"/>
    <property type="match status" value="1"/>
</dbReference>
<dbReference type="Gene3D" id="3.30.2010.10">
    <property type="entry name" value="Metalloproteases ('zincins'), catalytic domain"/>
    <property type="match status" value="1"/>
</dbReference>
<evidence type="ECO:0000259" key="12">
    <source>
        <dbReference type="Pfam" id="PF01435"/>
    </source>
</evidence>
<evidence type="ECO:0000256" key="10">
    <source>
        <dbReference type="ARBA" id="ARBA00042978"/>
    </source>
</evidence>
<evidence type="ECO:0000256" key="3">
    <source>
        <dbReference type="ARBA" id="ARBA00022670"/>
    </source>
</evidence>
<keyword evidence="4" id="KW-0479">Metal-binding</keyword>
<dbReference type="CDD" id="cd07331">
    <property type="entry name" value="M48C_Oma1_like"/>
    <property type="match status" value="1"/>
</dbReference>
<evidence type="ECO:0000256" key="8">
    <source>
        <dbReference type="ARBA" id="ARBA00038233"/>
    </source>
</evidence>
<comment type="subunit">
    <text evidence="2">Homooligomer.</text>
</comment>
<proteinExistence type="evidence at transcript level"/>